<evidence type="ECO:0000313" key="6">
    <source>
        <dbReference type="EMBL" id="CAC5378347.1"/>
    </source>
</evidence>
<dbReference type="PRINTS" id="PR00114">
    <property type="entry name" value="STPHPHTASE"/>
</dbReference>
<dbReference type="SMART" id="SM00054">
    <property type="entry name" value="EFh"/>
    <property type="match status" value="2"/>
</dbReference>
<evidence type="ECO:0000256" key="3">
    <source>
        <dbReference type="RuleBase" id="RU004273"/>
    </source>
</evidence>
<dbReference type="InterPro" id="IPR006186">
    <property type="entry name" value="Ser/Thr-sp_prot-phosphatase"/>
</dbReference>
<dbReference type="InterPro" id="IPR002048">
    <property type="entry name" value="EF_hand_dom"/>
</dbReference>
<evidence type="ECO:0000256" key="1">
    <source>
        <dbReference type="ARBA" id="ARBA00008294"/>
    </source>
</evidence>
<feature type="domain" description="EF-hand" evidence="5">
    <location>
        <begin position="225"/>
        <end position="260"/>
    </location>
</feature>
<dbReference type="OrthoDB" id="256429at2759"/>
<keyword evidence="3" id="KW-0378">Hydrolase</keyword>
<feature type="region of interest" description="Disordered" evidence="4">
    <location>
        <begin position="320"/>
        <end position="367"/>
    </location>
</feature>
<dbReference type="Gene3D" id="3.60.21.10">
    <property type="match status" value="1"/>
</dbReference>
<comment type="catalytic activity">
    <reaction evidence="3">
        <text>O-phospho-L-threonyl-[protein] + H2O = L-threonyl-[protein] + phosphate</text>
        <dbReference type="Rhea" id="RHEA:47004"/>
        <dbReference type="Rhea" id="RHEA-COMP:11060"/>
        <dbReference type="Rhea" id="RHEA-COMP:11605"/>
        <dbReference type="ChEBI" id="CHEBI:15377"/>
        <dbReference type="ChEBI" id="CHEBI:30013"/>
        <dbReference type="ChEBI" id="CHEBI:43474"/>
        <dbReference type="ChEBI" id="CHEBI:61977"/>
        <dbReference type="EC" id="3.1.3.16"/>
    </reaction>
</comment>
<sequence length="1349" mass="152771">MPSGRQLESVTVLIPRTLDQRILLTKFESGGLWLPTSARNEEETLHAVAQNLLRKITGQAVGIKEVVKTNFVHFVNAPTAVNLIYLATPIKDISTCDPEAVWLSLEEMEDRIKIKSSGILGLEPLHLVKNLHDGIHGNSIVETSKFGKKEQALYFQEYMDFCLPSLYMSYEIFEKYMQFKGLKVDDNMTDFFRAFDIHKRKFLTFKEVLLGLAALEPSTQHGGMPAEMRCRYIFRFYDKNSDGHLQYDEFRHMVKDIRSFKNLSLDDESVDEDAVKSAKLFGAESKNKLPLGEFLQAVGQLKFRGTSVLFRLQHSSTSSLKSLEKPVENSSPMKDDSMEPPSSKRCRPKMLDSVRNSPPRKLNMTDTDGELFKLPDVRPLSAKHPQLPRYELATHTIKVRRTGVLADVVKLWDLQGKIINVEDSLSRYELATHTIKVRRTGVLADVVKLWDLQGKIINVEDSLSRYELATHTIKVRRTGVQADVVKLLDLQGKIINIEDSRSRYELATHTIKVRRTGVLADVVKLWDLQGKIINVEDSLSRYELATHTIKVRRTGVLADVVKLWDLQGKIINVEDSLSRYELATHTIKVRRTGVLADVVKLWDLQGKIINVEDSLSRYELATHTIKVRRTGVLADVVKLWHLQGKIINVEDSLSRYELATHTIKVRRTGVQADVVKLLDLQDSLSRYELATHTIKVRRTGVLADVVKLWDLQGKIINVEDSLSRYELATHTIKVRRTGVLADVVKLLDLQGKIINVEDSLSRYELATHTIKVRRTGVLVDVVKLLDLQGKIINVEDSLSRYELATHTIKVRRTGVQADVVKLLDLQGKIINVEDSLSRYELATHTIKVRRTGVLADVVKLWDLQGKIINIEDSLSRYELATHTIKVRRTGVLADVVKLWDLQGKIINVEDSLSRYELATHTIKVRRTGVLADVVKLFDLQGKIINVEDSLSRYELATHTIKVRRTGVLADVVKLWDLQVKLWDLQGTTAVSGSAFSHLEGDINRFQRMGSIDSFNQRSHPNEMLTGLRYFERALKGDNGSPAKQAFDWGQVEKNALAKCLLTLCRQTKEILSDEPRLVKLTAPVYILGDIHGNYRDLVCFEKALWRMGPMLTPASFLFLGDYVDRGEYGVEVISYLFAEKLLAPEKFVLLRGNHELRSVQEMFSFKTECIAKFGDSIGLQIWDAVNECFDCMPIAATVDDRIFCVHGGIPGPESESCLIENINKVPCPLRDPEIESPLAWEIMWSDPISVEQVTPELKEELEKQKGYVYNSRRGTAHFFSIEALTSFLDINGLSHVIRAHEVQEAGFQVQQQGKLLTVFSSSGYCGGSNEAACVLADNFKLRMIRLDTT</sequence>
<dbReference type="Pfam" id="PF00149">
    <property type="entry name" value="Metallophos"/>
    <property type="match status" value="1"/>
</dbReference>
<dbReference type="InterPro" id="IPR018247">
    <property type="entry name" value="EF_Hand_1_Ca_BS"/>
</dbReference>
<dbReference type="PANTHER" id="PTHR11668:SF496">
    <property type="entry name" value="SERINE_THREONINE-PROTEIN PHOSPHATASE"/>
    <property type="match status" value="1"/>
</dbReference>
<keyword evidence="2" id="KW-0106">Calcium</keyword>
<dbReference type="PROSITE" id="PS50222">
    <property type="entry name" value="EF_HAND_2"/>
    <property type="match status" value="1"/>
</dbReference>
<dbReference type="PANTHER" id="PTHR11668">
    <property type="entry name" value="SERINE/THREONINE PROTEIN PHOSPHATASE"/>
    <property type="match status" value="1"/>
</dbReference>
<feature type="compositionally biased region" description="Basic and acidic residues" evidence="4">
    <location>
        <begin position="322"/>
        <end position="337"/>
    </location>
</feature>
<dbReference type="Proteomes" id="UP000507470">
    <property type="component" value="Unassembled WGS sequence"/>
</dbReference>
<keyword evidence="7" id="KW-1185">Reference proteome</keyword>
<dbReference type="CDD" id="cd00144">
    <property type="entry name" value="MPP_PPP_family"/>
    <property type="match status" value="1"/>
</dbReference>
<protein>
    <recommendedName>
        <fullName evidence="3">Serine/threonine-protein phosphatase</fullName>
        <ecNumber evidence="3">3.1.3.16</ecNumber>
    </recommendedName>
</protein>
<dbReference type="GO" id="GO:0005509">
    <property type="term" value="F:calcium ion binding"/>
    <property type="evidence" value="ECO:0007669"/>
    <property type="project" value="InterPro"/>
</dbReference>
<dbReference type="PROSITE" id="PS00018">
    <property type="entry name" value="EF_HAND_1"/>
    <property type="match status" value="1"/>
</dbReference>
<accession>A0A6J8B8M9</accession>
<dbReference type="GO" id="GO:0005737">
    <property type="term" value="C:cytoplasm"/>
    <property type="evidence" value="ECO:0007669"/>
    <property type="project" value="TreeGrafter"/>
</dbReference>
<dbReference type="SUPFAM" id="SSF47473">
    <property type="entry name" value="EF-hand"/>
    <property type="match status" value="1"/>
</dbReference>
<dbReference type="EMBL" id="CACVKT020002567">
    <property type="protein sequence ID" value="CAC5378347.1"/>
    <property type="molecule type" value="Genomic_DNA"/>
</dbReference>
<dbReference type="GO" id="GO:0004722">
    <property type="term" value="F:protein serine/threonine phosphatase activity"/>
    <property type="evidence" value="ECO:0007669"/>
    <property type="project" value="UniProtKB-EC"/>
</dbReference>
<proteinExistence type="inferred from homology"/>
<dbReference type="PROSITE" id="PS00125">
    <property type="entry name" value="SER_THR_PHOSPHATASE"/>
    <property type="match status" value="1"/>
</dbReference>
<evidence type="ECO:0000259" key="5">
    <source>
        <dbReference type="PROSITE" id="PS50222"/>
    </source>
</evidence>
<evidence type="ECO:0000313" key="7">
    <source>
        <dbReference type="Proteomes" id="UP000507470"/>
    </source>
</evidence>
<dbReference type="InterPro" id="IPR011992">
    <property type="entry name" value="EF-hand-dom_pair"/>
</dbReference>
<reference evidence="6 7" key="1">
    <citation type="submission" date="2020-06" db="EMBL/GenBank/DDBJ databases">
        <authorList>
            <person name="Li R."/>
            <person name="Bekaert M."/>
        </authorList>
    </citation>
    <scope>NUCLEOTIDE SEQUENCE [LARGE SCALE GENOMIC DNA]</scope>
    <source>
        <strain evidence="7">wild</strain>
    </source>
</reference>
<dbReference type="GO" id="GO:0005634">
    <property type="term" value="C:nucleus"/>
    <property type="evidence" value="ECO:0007669"/>
    <property type="project" value="TreeGrafter"/>
</dbReference>
<gene>
    <name evidence="6" type="ORF">MCOR_14558</name>
</gene>
<evidence type="ECO:0000256" key="4">
    <source>
        <dbReference type="SAM" id="MobiDB-lite"/>
    </source>
</evidence>
<evidence type="ECO:0000256" key="2">
    <source>
        <dbReference type="ARBA" id="ARBA00022837"/>
    </source>
</evidence>
<dbReference type="Gene3D" id="1.10.238.10">
    <property type="entry name" value="EF-hand"/>
    <property type="match status" value="1"/>
</dbReference>
<dbReference type="InterPro" id="IPR050341">
    <property type="entry name" value="PP1_catalytic_subunit"/>
</dbReference>
<dbReference type="SUPFAM" id="SSF56300">
    <property type="entry name" value="Metallo-dependent phosphatases"/>
    <property type="match status" value="1"/>
</dbReference>
<dbReference type="InterPro" id="IPR029052">
    <property type="entry name" value="Metallo-depent_PP-like"/>
</dbReference>
<dbReference type="InterPro" id="IPR004843">
    <property type="entry name" value="Calcineurin-like_PHP"/>
</dbReference>
<dbReference type="EC" id="3.1.3.16" evidence="3"/>
<dbReference type="SMART" id="SM00156">
    <property type="entry name" value="PP2Ac"/>
    <property type="match status" value="1"/>
</dbReference>
<name>A0A6J8B8M9_MYTCO</name>
<organism evidence="6 7">
    <name type="scientific">Mytilus coruscus</name>
    <name type="common">Sea mussel</name>
    <dbReference type="NCBI Taxonomy" id="42192"/>
    <lineage>
        <taxon>Eukaryota</taxon>
        <taxon>Metazoa</taxon>
        <taxon>Spiralia</taxon>
        <taxon>Lophotrochozoa</taxon>
        <taxon>Mollusca</taxon>
        <taxon>Bivalvia</taxon>
        <taxon>Autobranchia</taxon>
        <taxon>Pteriomorphia</taxon>
        <taxon>Mytilida</taxon>
        <taxon>Mytiloidea</taxon>
        <taxon>Mytilidae</taxon>
        <taxon>Mytilinae</taxon>
        <taxon>Mytilus</taxon>
    </lineage>
</organism>
<comment type="similarity">
    <text evidence="1 3">Belongs to the PPP phosphatase family.</text>
</comment>